<evidence type="ECO:0000313" key="2">
    <source>
        <dbReference type="EMBL" id="MBG9986290.1"/>
    </source>
</evidence>
<dbReference type="EMBL" id="JACBXQ010000002">
    <property type="protein sequence ID" value="MBG9986290.1"/>
    <property type="molecule type" value="Genomic_DNA"/>
</dbReference>
<evidence type="ECO:0000259" key="1">
    <source>
        <dbReference type="Pfam" id="PF00248"/>
    </source>
</evidence>
<gene>
    <name evidence="2" type="ORF">HZY91_05210</name>
</gene>
<reference evidence="2 3" key="1">
    <citation type="submission" date="2020-07" db="EMBL/GenBank/DDBJ databases">
        <title>Facklamia lactis sp. nov., isolated from raw milk.</title>
        <authorList>
            <person name="Doll E.V."/>
            <person name="Huptas C."/>
            <person name="Staib L."/>
            <person name="Wenning M."/>
            <person name="Scherer S."/>
        </authorList>
    </citation>
    <scope>NUCLEOTIDE SEQUENCE [LARGE SCALE GENOMIC DNA]</scope>
    <source>
        <strain evidence="2 3">DSM 111018</strain>
    </source>
</reference>
<dbReference type="Gene3D" id="3.20.20.100">
    <property type="entry name" value="NADP-dependent oxidoreductase domain"/>
    <property type="match status" value="1"/>
</dbReference>
<name>A0ABS0LQ56_9LACT</name>
<protein>
    <submittedName>
        <fullName evidence="2">Aldo/keto reductase</fullName>
    </submittedName>
</protein>
<evidence type="ECO:0000313" key="3">
    <source>
        <dbReference type="Proteomes" id="UP000721415"/>
    </source>
</evidence>
<proteinExistence type="predicted"/>
<sequence length="306" mass="34677">MKNIQIGNTDIYTSQVALGCMRMADLSSNQATKVIETSFEAGINFFDHAEIYGHGKSEELFCQALKASSIRREDLILQSKFGILETHYDSSATNIYKSLEGILQRLGTDYLDILLIHRPDPLMEVEEVAEAFNSLQKQGKVRYFGVSNHNSSQIALLNQYLATPIQVNQIQFGPGHTLPIDSGLYVNTRFDQAVNRDGYSIEESQLQNVRLQAWSPLKSSLSKGLLKDDPEHVQMVNTIQDLADQYQVSFEAMVLAWILRHPVAFQPIIGSMNPIRIKAMVEGSLIHLSRKEWYDIYSSRQDYPMQ</sequence>
<organism evidence="2 3">
    <name type="scientific">Facklamia lactis</name>
    <dbReference type="NCBI Taxonomy" id="2749967"/>
    <lineage>
        <taxon>Bacteria</taxon>
        <taxon>Bacillati</taxon>
        <taxon>Bacillota</taxon>
        <taxon>Bacilli</taxon>
        <taxon>Lactobacillales</taxon>
        <taxon>Aerococcaceae</taxon>
        <taxon>Facklamia</taxon>
    </lineage>
</organism>
<dbReference type="InterPro" id="IPR020471">
    <property type="entry name" value="AKR"/>
</dbReference>
<dbReference type="InterPro" id="IPR050523">
    <property type="entry name" value="AKR_Detox_Biosynth"/>
</dbReference>
<dbReference type="Proteomes" id="UP000721415">
    <property type="component" value="Unassembled WGS sequence"/>
</dbReference>
<keyword evidence="3" id="KW-1185">Reference proteome</keyword>
<dbReference type="PANTHER" id="PTHR43364">
    <property type="entry name" value="NADH-SPECIFIC METHYLGLYOXAL REDUCTASE-RELATED"/>
    <property type="match status" value="1"/>
</dbReference>
<dbReference type="Pfam" id="PF00248">
    <property type="entry name" value="Aldo_ket_red"/>
    <property type="match status" value="1"/>
</dbReference>
<dbReference type="PANTHER" id="PTHR43364:SF1">
    <property type="entry name" value="OXIDOREDUCTASE YDHF"/>
    <property type="match status" value="1"/>
</dbReference>
<comment type="caution">
    <text evidence="2">The sequence shown here is derived from an EMBL/GenBank/DDBJ whole genome shotgun (WGS) entry which is preliminary data.</text>
</comment>
<dbReference type="RefSeq" id="WP_197115192.1">
    <property type="nucleotide sequence ID" value="NZ_JACBXQ010000002.1"/>
</dbReference>
<dbReference type="SUPFAM" id="SSF51430">
    <property type="entry name" value="NAD(P)-linked oxidoreductase"/>
    <property type="match status" value="1"/>
</dbReference>
<dbReference type="InterPro" id="IPR036812">
    <property type="entry name" value="NAD(P)_OxRdtase_dom_sf"/>
</dbReference>
<feature type="domain" description="NADP-dependent oxidoreductase" evidence="1">
    <location>
        <begin position="17"/>
        <end position="296"/>
    </location>
</feature>
<accession>A0ABS0LQ56</accession>
<dbReference type="InterPro" id="IPR023210">
    <property type="entry name" value="NADP_OxRdtase_dom"/>
</dbReference>
<dbReference type="PRINTS" id="PR00069">
    <property type="entry name" value="ALDKETRDTASE"/>
</dbReference>